<dbReference type="Proteomes" id="UP000276634">
    <property type="component" value="Unassembled WGS sequence"/>
</dbReference>
<dbReference type="PANTHER" id="PTHR33867">
    <property type="entry name" value="RIBOSOME MATURATION FACTOR RIMP"/>
    <property type="match status" value="1"/>
</dbReference>
<dbReference type="RefSeq" id="WP_123401067.1">
    <property type="nucleotide sequence ID" value="NZ_RJVI01000002.1"/>
</dbReference>
<reference evidence="6 7" key="1">
    <citation type="submission" date="2018-11" db="EMBL/GenBank/DDBJ databases">
        <title>Genomic Encyclopedia of Type Strains, Phase IV (KMG-IV): sequencing the most valuable type-strain genomes for metagenomic binning, comparative biology and taxonomic classification.</title>
        <authorList>
            <person name="Goeker M."/>
        </authorList>
    </citation>
    <scope>NUCLEOTIDE SEQUENCE [LARGE SCALE GENOMIC DNA]</scope>
    <source>
        <strain evidence="6 7">DSM 100275</strain>
    </source>
</reference>
<comment type="function">
    <text evidence="3">Required for maturation of 30S ribosomal subunits.</text>
</comment>
<dbReference type="InterPro" id="IPR036847">
    <property type="entry name" value="RimP_C_sf"/>
</dbReference>
<dbReference type="Pfam" id="PF02576">
    <property type="entry name" value="RimP_N"/>
    <property type="match status" value="1"/>
</dbReference>
<dbReference type="SUPFAM" id="SSF75420">
    <property type="entry name" value="YhbC-like, N-terminal domain"/>
    <property type="match status" value="1"/>
</dbReference>
<organism evidence="6 7">
    <name type="scientific">Inmirania thermothiophila</name>
    <dbReference type="NCBI Taxonomy" id="1750597"/>
    <lineage>
        <taxon>Bacteria</taxon>
        <taxon>Pseudomonadati</taxon>
        <taxon>Pseudomonadota</taxon>
        <taxon>Gammaproteobacteria</taxon>
        <taxon>Chromatiales</taxon>
        <taxon>Ectothiorhodospiraceae</taxon>
        <taxon>Inmirania</taxon>
    </lineage>
</organism>
<dbReference type="SUPFAM" id="SSF74942">
    <property type="entry name" value="YhbC-like, C-terminal domain"/>
    <property type="match status" value="1"/>
</dbReference>
<dbReference type="GO" id="GO:0006412">
    <property type="term" value="P:translation"/>
    <property type="evidence" value="ECO:0007669"/>
    <property type="project" value="TreeGrafter"/>
</dbReference>
<dbReference type="FunFam" id="3.30.300.70:FF:000001">
    <property type="entry name" value="Ribosome maturation factor RimP"/>
    <property type="match status" value="1"/>
</dbReference>
<dbReference type="InterPro" id="IPR035956">
    <property type="entry name" value="RimP_N_sf"/>
</dbReference>
<dbReference type="InterPro" id="IPR003728">
    <property type="entry name" value="Ribosome_maturation_RimP"/>
</dbReference>
<dbReference type="NCBIfam" id="NF000927">
    <property type="entry name" value="PRK00092.1-1"/>
    <property type="match status" value="1"/>
</dbReference>
<dbReference type="PANTHER" id="PTHR33867:SF1">
    <property type="entry name" value="RIBOSOME MATURATION FACTOR RIMP"/>
    <property type="match status" value="1"/>
</dbReference>
<dbReference type="AlphaFoldDB" id="A0A3N1XZU2"/>
<dbReference type="HAMAP" id="MF_01077">
    <property type="entry name" value="RimP"/>
    <property type="match status" value="1"/>
</dbReference>
<dbReference type="EMBL" id="RJVI01000002">
    <property type="protein sequence ID" value="ROR32090.1"/>
    <property type="molecule type" value="Genomic_DNA"/>
</dbReference>
<dbReference type="InterPro" id="IPR028989">
    <property type="entry name" value="RimP_N"/>
</dbReference>
<feature type="domain" description="Ribosome maturation factor RimP C-terminal" evidence="5">
    <location>
        <begin position="87"/>
        <end position="151"/>
    </location>
</feature>
<dbReference type="Gene3D" id="2.30.30.180">
    <property type="entry name" value="Ribosome maturation factor RimP, C-terminal domain"/>
    <property type="match status" value="1"/>
</dbReference>
<evidence type="ECO:0000313" key="7">
    <source>
        <dbReference type="Proteomes" id="UP000276634"/>
    </source>
</evidence>
<gene>
    <name evidence="3" type="primary">rimP</name>
    <name evidence="6" type="ORF">EDC57_1280</name>
</gene>
<dbReference type="Pfam" id="PF17384">
    <property type="entry name" value="DUF150_C"/>
    <property type="match status" value="1"/>
</dbReference>
<dbReference type="Gene3D" id="3.30.300.70">
    <property type="entry name" value="RimP-like superfamily, N-terminal"/>
    <property type="match status" value="1"/>
</dbReference>
<evidence type="ECO:0000256" key="1">
    <source>
        <dbReference type="ARBA" id="ARBA00022490"/>
    </source>
</evidence>
<feature type="domain" description="Ribosome maturation factor RimP N-terminal" evidence="4">
    <location>
        <begin position="12"/>
        <end position="84"/>
    </location>
</feature>
<keyword evidence="1 3" id="KW-0963">Cytoplasm</keyword>
<dbReference type="InterPro" id="IPR028998">
    <property type="entry name" value="RimP_C"/>
</dbReference>
<evidence type="ECO:0000256" key="3">
    <source>
        <dbReference type="HAMAP-Rule" id="MF_01077"/>
    </source>
</evidence>
<evidence type="ECO:0000256" key="2">
    <source>
        <dbReference type="ARBA" id="ARBA00022517"/>
    </source>
</evidence>
<evidence type="ECO:0000259" key="4">
    <source>
        <dbReference type="Pfam" id="PF02576"/>
    </source>
</evidence>
<comment type="similarity">
    <text evidence="3">Belongs to the RimP family.</text>
</comment>
<proteinExistence type="inferred from homology"/>
<evidence type="ECO:0000313" key="6">
    <source>
        <dbReference type="EMBL" id="ROR32090.1"/>
    </source>
</evidence>
<keyword evidence="2 3" id="KW-0690">Ribosome biogenesis</keyword>
<dbReference type="CDD" id="cd01734">
    <property type="entry name" value="YlxS_C"/>
    <property type="match status" value="1"/>
</dbReference>
<comment type="subcellular location">
    <subcellularLocation>
        <location evidence="3">Cytoplasm</location>
    </subcellularLocation>
</comment>
<sequence length="152" mass="16681">MIRQASEELYALVAPVVEGLGYELLGIDQGRRGRRVVLTVYIDHPDGIGLDDCERVSEQISGVLDVADPIPGSYLLEVSSPGLDRPLFRREHFERHAGAWVRVRLAGDAGGRRNYTGLLRGVEGEEVVLEVDGAEVRLALAAIERARLVPQL</sequence>
<dbReference type="GO" id="GO:0000028">
    <property type="term" value="P:ribosomal small subunit assembly"/>
    <property type="evidence" value="ECO:0007669"/>
    <property type="project" value="TreeGrafter"/>
</dbReference>
<name>A0A3N1XZU2_9GAMM</name>
<dbReference type="OrthoDB" id="9805006at2"/>
<comment type="caution">
    <text evidence="6">The sequence shown here is derived from an EMBL/GenBank/DDBJ whole genome shotgun (WGS) entry which is preliminary data.</text>
</comment>
<evidence type="ECO:0000259" key="5">
    <source>
        <dbReference type="Pfam" id="PF17384"/>
    </source>
</evidence>
<accession>A0A3N1XZU2</accession>
<keyword evidence="7" id="KW-1185">Reference proteome</keyword>
<protein>
    <recommendedName>
        <fullName evidence="3">Ribosome maturation factor RimP</fullName>
    </recommendedName>
</protein>
<dbReference type="GO" id="GO:0005829">
    <property type="term" value="C:cytosol"/>
    <property type="evidence" value="ECO:0007669"/>
    <property type="project" value="TreeGrafter"/>
</dbReference>